<dbReference type="Proteomes" id="UP000516160">
    <property type="component" value="Chromosome"/>
</dbReference>
<keyword evidence="4" id="KW-1185">Reference proteome</keyword>
<proteinExistence type="predicted"/>
<dbReference type="InterPro" id="IPR019606">
    <property type="entry name" value="GerMN"/>
</dbReference>
<name>A0A7G9W5V6_ALKCA</name>
<dbReference type="AlphaFoldDB" id="A0A7G9W5V6"/>
<feature type="domain" description="GerMN" evidence="2">
    <location>
        <begin position="75"/>
        <end position="161"/>
    </location>
</feature>
<dbReference type="PROSITE" id="PS51257">
    <property type="entry name" value="PROKAR_LIPOPROTEIN"/>
    <property type="match status" value="1"/>
</dbReference>
<gene>
    <name evidence="3" type="ORF">HYG86_04410</name>
</gene>
<feature type="signal peptide" evidence="1">
    <location>
        <begin position="1"/>
        <end position="23"/>
    </location>
</feature>
<evidence type="ECO:0000313" key="4">
    <source>
        <dbReference type="Proteomes" id="UP000516160"/>
    </source>
</evidence>
<accession>A0A7G9W5V6</accession>
<evidence type="ECO:0000313" key="3">
    <source>
        <dbReference type="EMBL" id="QNO14068.1"/>
    </source>
</evidence>
<dbReference type="Pfam" id="PF10646">
    <property type="entry name" value="Germane"/>
    <property type="match status" value="1"/>
</dbReference>
<protein>
    <submittedName>
        <fullName evidence="3">GerMN domain-containing protein</fullName>
    </submittedName>
</protein>
<dbReference type="EMBL" id="CP058559">
    <property type="protein sequence ID" value="QNO14068.1"/>
    <property type="molecule type" value="Genomic_DNA"/>
</dbReference>
<feature type="chain" id="PRO_5028886267" evidence="1">
    <location>
        <begin position="24"/>
        <end position="292"/>
    </location>
</feature>
<evidence type="ECO:0000256" key="1">
    <source>
        <dbReference type="SAM" id="SignalP"/>
    </source>
</evidence>
<evidence type="ECO:0000259" key="2">
    <source>
        <dbReference type="SMART" id="SM00909"/>
    </source>
</evidence>
<dbReference type="KEGG" id="acae:HYG86_04410"/>
<organism evidence="3 4">
    <name type="scientific">Alkalicella caledoniensis</name>
    <dbReference type="NCBI Taxonomy" id="2731377"/>
    <lineage>
        <taxon>Bacteria</taxon>
        <taxon>Bacillati</taxon>
        <taxon>Bacillota</taxon>
        <taxon>Clostridia</taxon>
        <taxon>Eubacteriales</taxon>
        <taxon>Proteinivoracaceae</taxon>
        <taxon>Alkalicella</taxon>
    </lineage>
</organism>
<dbReference type="InterPro" id="IPR018911">
    <property type="entry name" value="Gmad2_Ig-like_dom"/>
</dbReference>
<keyword evidence="1" id="KW-0732">Signal</keyword>
<dbReference type="SMART" id="SM00909">
    <property type="entry name" value="Germane"/>
    <property type="match status" value="1"/>
</dbReference>
<reference evidence="3 4" key="1">
    <citation type="submission" date="2020-07" db="EMBL/GenBank/DDBJ databases">
        <title>Alkalicella. sp. LB2 genome.</title>
        <authorList>
            <person name="Postec A."/>
            <person name="Quemeneur M."/>
        </authorList>
    </citation>
    <scope>NUCLEOTIDE SEQUENCE [LARGE SCALE GENOMIC DNA]</scope>
    <source>
        <strain evidence="3 4">LB2</strain>
    </source>
</reference>
<dbReference type="RefSeq" id="WP_213167731.1">
    <property type="nucleotide sequence ID" value="NZ_CP058559.1"/>
</dbReference>
<dbReference type="Pfam" id="PF10648">
    <property type="entry name" value="Gmad2"/>
    <property type="match status" value="1"/>
</dbReference>
<sequence>MKKNILLLCMLILISIVGLSACATGGDKEPKENLSPVPGEKDEKYEVVLYYPDNDLLGTYRLKKEVSVRREEDLPKAALQAWIDGPEHEELTGLIRSSLIIEYVENVDGVAHVSFSKEINNNSLGTNGELMFAEQVAMIMQQFGFERTQILVEGRKEELIQGSLYIGEPFVANDPESYLWVDEKAKGEFVLQNVAFRIFEPALNSEVKDQIVVRGLARVFEATIQYEFEDGHFLFDTGFVTASEGAPGWGEFEIVIDLDGLPSGTARVILYEESAKDGSRLHEIQIPVVIGE</sequence>